<name>A0A8D7AT26_MUSAM</name>
<evidence type="ECO:0000313" key="2">
    <source>
        <dbReference type="EMBL" id="CAG1854750.1"/>
    </source>
</evidence>
<feature type="compositionally biased region" description="Polar residues" evidence="1">
    <location>
        <begin position="236"/>
        <end position="247"/>
    </location>
</feature>
<dbReference type="EMBL" id="HG996476">
    <property type="protein sequence ID" value="CAG1854750.1"/>
    <property type="molecule type" value="Genomic_DNA"/>
</dbReference>
<proteinExistence type="predicted"/>
<reference evidence="2" key="1">
    <citation type="submission" date="2021-03" db="EMBL/GenBank/DDBJ databases">
        <authorList>
            <consortium name="Genoscope - CEA"/>
            <person name="William W."/>
        </authorList>
    </citation>
    <scope>NUCLEOTIDE SEQUENCE</scope>
    <source>
        <strain evidence="2">Doubled-haploid Pahang</strain>
    </source>
</reference>
<dbReference type="PANTHER" id="PTHR34468">
    <property type="entry name" value="MICROTUBULE-ASSOCIATED FUTSCH-LIKE PROTEIN"/>
    <property type="match status" value="1"/>
</dbReference>
<feature type="compositionally biased region" description="Basic and acidic residues" evidence="1">
    <location>
        <begin position="339"/>
        <end position="349"/>
    </location>
</feature>
<organism evidence="2">
    <name type="scientific">Musa acuminata subsp. malaccensis</name>
    <name type="common">Wild banana</name>
    <name type="synonym">Musa malaccensis</name>
    <dbReference type="NCBI Taxonomy" id="214687"/>
    <lineage>
        <taxon>Eukaryota</taxon>
        <taxon>Viridiplantae</taxon>
        <taxon>Streptophyta</taxon>
        <taxon>Embryophyta</taxon>
        <taxon>Tracheophyta</taxon>
        <taxon>Spermatophyta</taxon>
        <taxon>Magnoliopsida</taxon>
        <taxon>Liliopsida</taxon>
        <taxon>Zingiberales</taxon>
        <taxon>Musaceae</taxon>
        <taxon>Musa</taxon>
    </lineage>
</organism>
<accession>A0A8D7AT26</accession>
<feature type="region of interest" description="Disordered" evidence="1">
    <location>
        <begin position="217"/>
        <end position="247"/>
    </location>
</feature>
<gene>
    <name evidence="2" type="ORF">GSMUA_329760.1</name>
</gene>
<dbReference type="PANTHER" id="PTHR34468:SF2">
    <property type="entry name" value="MICROTUBULE-ASSOCIATED FUTSCH-LIKE PROTEIN"/>
    <property type="match status" value="1"/>
</dbReference>
<dbReference type="AlphaFoldDB" id="A0A8D7AT26"/>
<sequence length="365" mass="40429">MEAITDQSVRPALVAGSSKLRYPLRSEARLKDGKPMIAEPVSSSASKSFLFRGRSSPAVSKSVSVLDLSGKEKCRKPSRRLSIPIKPAASPCPTIVGSITPISETRAKRSNVHANSDTPLLEVSKSINRRKFNVLSSVSYWLTQIKLSESSSRHSISLGFFKLALESGCEPIDRMREELISYIQRHSLVAEKEDSVKDLLQRYNIVEDTEKLKLSETSSKLPEEVTLRPDQERHGISSTSRTGNLTPKLLNVSTPVVVNSNRNDGIQKRLPSYTRRGLYNKIEANIAADKDDKSTSTQKKSQKPRTKPINGNEKIKRSLNNSPTEPGDKADILPTEEASLSHEDKENMDVHVSAEANSLEEIQVN</sequence>
<feature type="compositionally biased region" description="Basic and acidic residues" evidence="1">
    <location>
        <begin position="221"/>
        <end position="235"/>
    </location>
</feature>
<protein>
    <submittedName>
        <fullName evidence="2">(wild Malaysian banana) hypothetical protein</fullName>
    </submittedName>
</protein>
<feature type="region of interest" description="Disordered" evidence="1">
    <location>
        <begin position="289"/>
        <end position="365"/>
    </location>
</feature>
<evidence type="ECO:0000256" key="1">
    <source>
        <dbReference type="SAM" id="MobiDB-lite"/>
    </source>
</evidence>